<dbReference type="CDD" id="cd12148">
    <property type="entry name" value="fungal_TF_MHR"/>
    <property type="match status" value="1"/>
</dbReference>
<keyword evidence="2" id="KW-0862">Zinc</keyword>
<organism evidence="9 10">
    <name type="scientific">Candida boidinii</name>
    <name type="common">Yeast</name>
    <dbReference type="NCBI Taxonomy" id="5477"/>
    <lineage>
        <taxon>Eukaryota</taxon>
        <taxon>Fungi</taxon>
        <taxon>Dikarya</taxon>
        <taxon>Ascomycota</taxon>
        <taxon>Saccharomycotina</taxon>
        <taxon>Pichiomycetes</taxon>
        <taxon>Pichiales</taxon>
        <taxon>Pichiaceae</taxon>
        <taxon>Ogataea</taxon>
        <taxon>Ogataea/Candida clade</taxon>
    </lineage>
</organism>
<keyword evidence="4" id="KW-0238">DNA-binding</keyword>
<keyword evidence="10" id="KW-1185">Reference proteome</keyword>
<dbReference type="GO" id="GO:0045944">
    <property type="term" value="P:positive regulation of transcription by RNA polymerase II"/>
    <property type="evidence" value="ECO:0007669"/>
    <property type="project" value="TreeGrafter"/>
</dbReference>
<keyword evidence="3" id="KW-0805">Transcription regulation</keyword>
<proteinExistence type="predicted"/>
<feature type="domain" description="Xylanolytic transcriptional activator regulatory" evidence="8">
    <location>
        <begin position="101"/>
        <end position="236"/>
    </location>
</feature>
<evidence type="ECO:0000256" key="2">
    <source>
        <dbReference type="ARBA" id="ARBA00022833"/>
    </source>
</evidence>
<evidence type="ECO:0000256" key="4">
    <source>
        <dbReference type="ARBA" id="ARBA00023125"/>
    </source>
</evidence>
<dbReference type="PANTHER" id="PTHR47540:SF1">
    <property type="entry name" value="ACTIVATOR OF STRESS GENES 1-RELATED"/>
    <property type="match status" value="1"/>
</dbReference>
<dbReference type="GO" id="GO:0008270">
    <property type="term" value="F:zinc ion binding"/>
    <property type="evidence" value="ECO:0007669"/>
    <property type="project" value="InterPro"/>
</dbReference>
<keyword evidence="5" id="KW-0804">Transcription</keyword>
<comment type="caution">
    <text evidence="9">The sequence shown here is derived from an EMBL/GenBank/DDBJ whole genome shotgun (WGS) entry which is preliminary data.</text>
</comment>
<keyword evidence="6" id="KW-0539">Nucleus</keyword>
<dbReference type="Pfam" id="PF04082">
    <property type="entry name" value="Fungal_trans"/>
    <property type="match status" value="1"/>
</dbReference>
<evidence type="ECO:0000256" key="7">
    <source>
        <dbReference type="SAM" id="MobiDB-lite"/>
    </source>
</evidence>
<evidence type="ECO:0000256" key="3">
    <source>
        <dbReference type="ARBA" id="ARBA00023015"/>
    </source>
</evidence>
<feature type="region of interest" description="Disordered" evidence="7">
    <location>
        <begin position="1"/>
        <end position="28"/>
    </location>
</feature>
<name>A0A9W6WKS5_CANBO</name>
<dbReference type="GO" id="GO:0043565">
    <property type="term" value="F:sequence-specific DNA binding"/>
    <property type="evidence" value="ECO:0007669"/>
    <property type="project" value="TreeGrafter"/>
</dbReference>
<gene>
    <name evidence="9" type="ORF">Cboi02_000660400</name>
</gene>
<dbReference type="PANTHER" id="PTHR47540">
    <property type="entry name" value="THIAMINE REPRESSIBLE GENES REGULATORY PROTEIN THI5"/>
    <property type="match status" value="1"/>
</dbReference>
<comment type="subcellular location">
    <subcellularLocation>
        <location evidence="1">Nucleus</location>
    </subcellularLocation>
</comment>
<sequence length="253" mass="28652">MQRSSSIPLPSLNQSSNSPTTSSQMNNNITSIDNVMSNASSVNNYSNNNYNNNNNNNNNSSNSPSAFQQSAIDGSIESNLGKEIRIILPPREIALQLITKTWENACVLFRFYHRPAFVEDLNELYDTDPSQYTNKQQRFLPLVYSVMACGALFYKSDEKTQQNDKKDPNNLDPESEVFEDEGYKYFIAARKLIDITDTRDTYGIQTIVMLIIFLQCSARLSTCYAYIGIALRGALREDGYLCKYNVGFTKNNK</sequence>
<accession>A0A9W6WKS5</accession>
<dbReference type="InterPro" id="IPR051711">
    <property type="entry name" value="Stress_Response_Reg"/>
</dbReference>
<evidence type="ECO:0000313" key="10">
    <source>
        <dbReference type="Proteomes" id="UP001165120"/>
    </source>
</evidence>
<evidence type="ECO:0000256" key="6">
    <source>
        <dbReference type="ARBA" id="ARBA00023242"/>
    </source>
</evidence>
<dbReference type="Proteomes" id="UP001165120">
    <property type="component" value="Unassembled WGS sequence"/>
</dbReference>
<dbReference type="InterPro" id="IPR007219">
    <property type="entry name" value="XnlR_reg_dom"/>
</dbReference>
<dbReference type="GO" id="GO:0006351">
    <property type="term" value="P:DNA-templated transcription"/>
    <property type="evidence" value="ECO:0007669"/>
    <property type="project" value="InterPro"/>
</dbReference>
<evidence type="ECO:0000256" key="1">
    <source>
        <dbReference type="ARBA" id="ARBA00004123"/>
    </source>
</evidence>
<evidence type="ECO:0000256" key="5">
    <source>
        <dbReference type="ARBA" id="ARBA00023163"/>
    </source>
</evidence>
<protein>
    <submittedName>
        <fullName evidence="9">Unnamed protein product</fullName>
    </submittedName>
</protein>
<reference evidence="9" key="1">
    <citation type="submission" date="2023-04" db="EMBL/GenBank/DDBJ databases">
        <title>Candida boidinii NBRC 10035.</title>
        <authorList>
            <person name="Ichikawa N."/>
            <person name="Sato H."/>
            <person name="Tonouchi N."/>
        </authorList>
    </citation>
    <scope>NUCLEOTIDE SEQUENCE</scope>
    <source>
        <strain evidence="9">NBRC 10035</strain>
    </source>
</reference>
<feature type="region of interest" description="Disordered" evidence="7">
    <location>
        <begin position="40"/>
        <end position="68"/>
    </location>
</feature>
<dbReference type="AlphaFoldDB" id="A0A9W6WKS5"/>
<dbReference type="GO" id="GO:0005634">
    <property type="term" value="C:nucleus"/>
    <property type="evidence" value="ECO:0007669"/>
    <property type="project" value="UniProtKB-SubCell"/>
</dbReference>
<evidence type="ECO:0000313" key="9">
    <source>
        <dbReference type="EMBL" id="GME81531.1"/>
    </source>
</evidence>
<evidence type="ECO:0000259" key="8">
    <source>
        <dbReference type="Pfam" id="PF04082"/>
    </source>
</evidence>
<dbReference type="EMBL" id="BSXN01004600">
    <property type="protein sequence ID" value="GME81531.1"/>
    <property type="molecule type" value="Genomic_DNA"/>
</dbReference>
<feature type="compositionally biased region" description="Low complexity" evidence="7">
    <location>
        <begin position="40"/>
        <end position="63"/>
    </location>
</feature>